<organism evidence="2 3">
    <name type="scientific">Actinomadura napierensis</name>
    <dbReference type="NCBI Taxonomy" id="267854"/>
    <lineage>
        <taxon>Bacteria</taxon>
        <taxon>Bacillati</taxon>
        <taxon>Actinomycetota</taxon>
        <taxon>Actinomycetes</taxon>
        <taxon>Streptosporangiales</taxon>
        <taxon>Thermomonosporaceae</taxon>
        <taxon>Actinomadura</taxon>
    </lineage>
</organism>
<keyword evidence="3" id="KW-1185">Reference proteome</keyword>
<dbReference type="PANTHER" id="PTHR42685:SF22">
    <property type="entry name" value="CONDITIONED MEDIUM FACTOR RECEPTOR 1"/>
    <property type="match status" value="1"/>
</dbReference>
<dbReference type="Gene3D" id="3.50.50.60">
    <property type="entry name" value="FAD/NAD(P)-binding domain"/>
    <property type="match status" value="2"/>
</dbReference>
<dbReference type="SUPFAM" id="SSF48576">
    <property type="entry name" value="Terpenoid synthases"/>
    <property type="match status" value="1"/>
</dbReference>
<dbReference type="Proteomes" id="UP001501020">
    <property type="component" value="Unassembled WGS sequence"/>
</dbReference>
<evidence type="ECO:0000313" key="2">
    <source>
        <dbReference type="EMBL" id="GAA2128058.1"/>
    </source>
</evidence>
<proteinExistence type="predicted"/>
<dbReference type="Gene3D" id="1.10.600.10">
    <property type="entry name" value="Farnesyl Diphosphate Synthase"/>
    <property type="match status" value="1"/>
</dbReference>
<sequence length="649" mass="65547">MTRRPAPPDVEAVVVGAGPAGAAAAALLARRGVATVLVDAGAPVPAHDVLLSGPTLRAVAQLGGTFTATRPVETLELRAAGDHVRTIDGVGGATDDRAAFTAFLRGTAAGCGATVLTGTAAPVTAVAAGGYRTTVGDTEILARHAIIAVGAADAAHGPSGGAVHARRVTGAALDAPASLTLPPPRTGDPNEPPAAMWALAGAGDTATVLLLRVGADELDDADLDAHLAADPRFAGASPAGPRARGRVSVGFSPDRVAAAAGLPVGDAAGLVNPFTGEGLSNAVQSGLLAAEAVAAHRADPEAAGRAYERRLRRSFVGYFETARHASRRHSLTRRVLDAAAEDDHPFFAKARRAVLLPEGLSDLAGADRLGPAGRDAALMAPFLVACDEVSIATVRAEWPFLARIALAGDVRSHDRLRPAVPFYAALLSGGAPPAAARATTAAAVELATLGALAFLSTPPERPPERGIDWALTSTVLAGDFLMAQASRLVADSAPEASRSFADWLAELAELRAEQLAAATAADAAALSGRVFGALLEYPARIGAQFGGAAPPAVAALREYGHQCGRAFLHVEDVLALRGERTRLDISGAALVAARLTAVREGGAGAIASAVAAARDAADAARAALAAVSGSPADRLLRRFLDAVVRPAES</sequence>
<dbReference type="Pfam" id="PF07992">
    <property type="entry name" value="Pyr_redox_2"/>
    <property type="match status" value="1"/>
</dbReference>
<dbReference type="RefSeq" id="WP_344263590.1">
    <property type="nucleotide sequence ID" value="NZ_BAAAMR010000011.1"/>
</dbReference>
<dbReference type="SUPFAM" id="SSF51905">
    <property type="entry name" value="FAD/NAD(P)-binding domain"/>
    <property type="match status" value="1"/>
</dbReference>
<evidence type="ECO:0000313" key="3">
    <source>
        <dbReference type="Proteomes" id="UP001501020"/>
    </source>
</evidence>
<dbReference type="PRINTS" id="PR00420">
    <property type="entry name" value="RNGMNOXGNASE"/>
</dbReference>
<dbReference type="InterPro" id="IPR050407">
    <property type="entry name" value="Geranylgeranyl_reductase"/>
</dbReference>
<dbReference type="InterPro" id="IPR008949">
    <property type="entry name" value="Isoprenoid_synthase_dom_sf"/>
</dbReference>
<feature type="domain" description="FAD/NAD(P)-binding" evidence="1">
    <location>
        <begin position="12"/>
        <end position="157"/>
    </location>
</feature>
<dbReference type="PANTHER" id="PTHR42685">
    <property type="entry name" value="GERANYLGERANYL DIPHOSPHATE REDUCTASE"/>
    <property type="match status" value="1"/>
</dbReference>
<dbReference type="Gene3D" id="3.30.9.10">
    <property type="entry name" value="D-Amino Acid Oxidase, subunit A, domain 2"/>
    <property type="match status" value="1"/>
</dbReference>
<dbReference type="InterPro" id="IPR036188">
    <property type="entry name" value="FAD/NAD-bd_sf"/>
</dbReference>
<reference evidence="3" key="1">
    <citation type="journal article" date="2019" name="Int. J. Syst. Evol. Microbiol.">
        <title>The Global Catalogue of Microorganisms (GCM) 10K type strain sequencing project: providing services to taxonomists for standard genome sequencing and annotation.</title>
        <authorList>
            <consortium name="The Broad Institute Genomics Platform"/>
            <consortium name="The Broad Institute Genome Sequencing Center for Infectious Disease"/>
            <person name="Wu L."/>
            <person name="Ma J."/>
        </authorList>
    </citation>
    <scope>NUCLEOTIDE SEQUENCE [LARGE SCALE GENOMIC DNA]</scope>
    <source>
        <strain evidence="3">JCM 13850</strain>
    </source>
</reference>
<dbReference type="EMBL" id="BAAAMR010000011">
    <property type="protein sequence ID" value="GAA2128058.1"/>
    <property type="molecule type" value="Genomic_DNA"/>
</dbReference>
<accession>A0ABP5KCR8</accession>
<evidence type="ECO:0000259" key="1">
    <source>
        <dbReference type="Pfam" id="PF07992"/>
    </source>
</evidence>
<name>A0ABP5KCR8_9ACTN</name>
<comment type="caution">
    <text evidence="2">The sequence shown here is derived from an EMBL/GenBank/DDBJ whole genome shotgun (WGS) entry which is preliminary data.</text>
</comment>
<gene>
    <name evidence="2" type="ORF">GCM10009727_18320</name>
</gene>
<dbReference type="InterPro" id="IPR023753">
    <property type="entry name" value="FAD/NAD-binding_dom"/>
</dbReference>
<protein>
    <recommendedName>
        <fullName evidence="1">FAD/NAD(P)-binding domain-containing protein</fullName>
    </recommendedName>
</protein>